<feature type="domain" description="Cytochrome c assembly protein" evidence="2">
    <location>
        <begin position="63"/>
        <end position="259"/>
    </location>
</feature>
<dbReference type="InterPro" id="IPR002541">
    <property type="entry name" value="Cyt_c_assembly"/>
</dbReference>
<reference evidence="3" key="1">
    <citation type="submission" date="2016-10" db="EMBL/GenBank/DDBJ databases">
        <authorList>
            <person name="de Groot N.N."/>
        </authorList>
    </citation>
    <scope>NUCLEOTIDE SEQUENCE</scope>
</reference>
<feature type="transmembrane region" description="Helical" evidence="1">
    <location>
        <begin position="35"/>
        <end position="54"/>
    </location>
</feature>
<name>A0A1W1E2M1_9ZZZZ</name>
<dbReference type="GO" id="GO:0020037">
    <property type="term" value="F:heme binding"/>
    <property type="evidence" value="ECO:0007669"/>
    <property type="project" value="InterPro"/>
</dbReference>
<feature type="transmembrane region" description="Helical" evidence="1">
    <location>
        <begin position="120"/>
        <end position="144"/>
    </location>
</feature>
<dbReference type="Pfam" id="PF01578">
    <property type="entry name" value="Cytochrom_C_asm"/>
    <property type="match status" value="1"/>
</dbReference>
<evidence type="ECO:0000259" key="2">
    <source>
        <dbReference type="Pfam" id="PF01578"/>
    </source>
</evidence>
<feature type="transmembrane region" description="Helical" evidence="1">
    <location>
        <begin position="87"/>
        <end position="108"/>
    </location>
</feature>
<keyword evidence="1" id="KW-0472">Membrane</keyword>
<dbReference type="PANTHER" id="PTHR38034:SF1">
    <property type="entry name" value="INNER MEMBRANE PROTEIN YPJD"/>
    <property type="match status" value="1"/>
</dbReference>
<keyword evidence="1" id="KW-0812">Transmembrane</keyword>
<evidence type="ECO:0000256" key="1">
    <source>
        <dbReference type="SAM" id="Phobius"/>
    </source>
</evidence>
<feature type="transmembrane region" description="Helical" evidence="1">
    <location>
        <begin position="60"/>
        <end position="80"/>
    </location>
</feature>
<gene>
    <name evidence="3" type="ORF">MNB_SUP05-SYMBIONT-7-785</name>
</gene>
<dbReference type="GO" id="GO:0017004">
    <property type="term" value="P:cytochrome complex assembly"/>
    <property type="evidence" value="ECO:0007669"/>
    <property type="project" value="InterPro"/>
</dbReference>
<dbReference type="InterPro" id="IPR052372">
    <property type="entry name" value="YpjD/HemX"/>
</dbReference>
<feature type="transmembrane region" description="Helical" evidence="1">
    <location>
        <begin position="234"/>
        <end position="252"/>
    </location>
</feature>
<dbReference type="EMBL" id="FPIA01000009">
    <property type="protein sequence ID" value="SFV88101.1"/>
    <property type="molecule type" value="Genomic_DNA"/>
</dbReference>
<proteinExistence type="predicted"/>
<feature type="transmembrane region" description="Helical" evidence="1">
    <location>
        <begin position="207"/>
        <end position="227"/>
    </location>
</feature>
<protein>
    <submittedName>
        <fullName evidence="3">CcsA-related protein</fullName>
    </submittedName>
</protein>
<feature type="transmembrane region" description="Helical" evidence="1">
    <location>
        <begin position="179"/>
        <end position="195"/>
    </location>
</feature>
<feature type="transmembrane region" description="Helical" evidence="1">
    <location>
        <begin position="6"/>
        <end position="23"/>
    </location>
</feature>
<sequence length="261" mass="28710">MFLSLSATAAYLIAALLLMQFFTKNDTQHRHQKSVFLLISFAIIAHALTFTSFWSANGVFFGLANSASFVAWLIAILLFLSSISKPVHALGILVYPLAALALIFGIAFPDTASKTLSLSISSHVFLSITAYALLALAVCQSVLLKIQEKYLHAKKINGFINKLPPLQTMEALLFQSLRIGFYLLTLSLLTGFVFIDDLFAQHLVHKTALSIIAWIIFATLVFGRQAFGWRGKQAITATQVGFGLLLVAYFGSKFVLERLLS</sequence>
<accession>A0A1W1E2M1</accession>
<dbReference type="PANTHER" id="PTHR38034">
    <property type="entry name" value="INNER MEMBRANE PROTEIN YPJD"/>
    <property type="match status" value="1"/>
</dbReference>
<dbReference type="AlphaFoldDB" id="A0A1W1E2M1"/>
<organism evidence="3">
    <name type="scientific">hydrothermal vent metagenome</name>
    <dbReference type="NCBI Taxonomy" id="652676"/>
    <lineage>
        <taxon>unclassified sequences</taxon>
        <taxon>metagenomes</taxon>
        <taxon>ecological metagenomes</taxon>
    </lineage>
</organism>
<evidence type="ECO:0000313" key="3">
    <source>
        <dbReference type="EMBL" id="SFV88101.1"/>
    </source>
</evidence>
<keyword evidence="1" id="KW-1133">Transmembrane helix</keyword>